<proteinExistence type="predicted"/>
<organism evidence="1">
    <name type="scientific">Ophidiomyces ophidiicola</name>
    <dbReference type="NCBI Taxonomy" id="1387563"/>
    <lineage>
        <taxon>Eukaryota</taxon>
        <taxon>Fungi</taxon>
        <taxon>Dikarya</taxon>
        <taxon>Ascomycota</taxon>
        <taxon>Pezizomycotina</taxon>
        <taxon>Eurotiomycetes</taxon>
        <taxon>Eurotiomycetidae</taxon>
        <taxon>Onygenales</taxon>
        <taxon>Onygenaceae</taxon>
        <taxon>Ophidiomyces</taxon>
    </lineage>
</organism>
<accession>A0ACB8UYV7</accession>
<protein>
    <submittedName>
        <fullName evidence="1">Uncharacterized protein</fullName>
    </submittedName>
</protein>
<sequence>MKIFSKVFLRLFKPRIRQLSSWNSDDLFTYTSGRFLFNEEVRRSERFVRFDVNALAAVICRCANRSRSELTSITKLAEGGFNRILQATFSDGYAVLARIPYRTTIPKHYAIASEAATLGLLYARGIPVPKVLGYSSDSKNSVGTEYLLLEKLNGTPLGDQWFTMDNKTRVKIMRQIVNVEKQWMSIELPASGSLFYLKDLQPPDFAIPLSEQPTSDQIVVGPTAQLQWWYEHRSSLTVNRGPWKTFRECFEAPAKREIEFCERFGKPRLHIERYLRELHHFKEMSPTVHASLLAEVLMLISQLDLPPSHPFSRPVLRHPDFSPNNILINDSHDIVGVIDWQHAVALPLCLCAGIPDHFQNWGDPLSESLAKPELTLPENFDTLSEEEQERIQESMRKRLVHFYYAAMTLKQLPDHFDALRTNGAMLRAKLFNRAGAPWEGDSLSLRHTIIQVCTCWPLPYDDTPRELGPCPVQYSEEQRNDFISQYNQEQEKLEELSDIRAHIGIDSQGWVPDDDHLAQAKAIAQSIKAGLLAHSETDIERIALQQHFPFDDHDERA</sequence>
<reference evidence="1" key="1">
    <citation type="journal article" date="2022" name="bioRxiv">
        <title>Population genetic analysis of Ophidiomyces ophidiicola, the causative agent of snake fungal disease, indicates recent introductions to the USA.</title>
        <authorList>
            <person name="Ladner J.T."/>
            <person name="Palmer J.M."/>
            <person name="Ettinger C.L."/>
            <person name="Stajich J.E."/>
            <person name="Farrell T.M."/>
            <person name="Glorioso B.M."/>
            <person name="Lawson B."/>
            <person name="Price S.J."/>
            <person name="Stengle A.G."/>
            <person name="Grear D.A."/>
            <person name="Lorch J.M."/>
        </authorList>
    </citation>
    <scope>NUCLEOTIDE SEQUENCE</scope>
    <source>
        <strain evidence="1">NWHC 24266-5</strain>
    </source>
</reference>
<comment type="caution">
    <text evidence="1">The sequence shown here is derived from an EMBL/GenBank/DDBJ whole genome shotgun (WGS) entry which is preliminary data.</text>
</comment>
<gene>
    <name evidence="1" type="ORF">LOY88_002452</name>
</gene>
<evidence type="ECO:0000313" key="1">
    <source>
        <dbReference type="EMBL" id="KAI2388683.1"/>
    </source>
</evidence>
<dbReference type="EMBL" id="JALBCA010000029">
    <property type="protein sequence ID" value="KAI2388683.1"/>
    <property type="molecule type" value="Genomic_DNA"/>
</dbReference>
<name>A0ACB8UYV7_9EURO</name>